<evidence type="ECO:0000313" key="3">
    <source>
        <dbReference type="EMBL" id="KGF31229.1"/>
    </source>
</evidence>
<reference evidence="3 4" key="1">
    <citation type="submission" date="2014-07" db="EMBL/GenBank/DDBJ databases">
        <authorList>
            <person name="McCorrison J."/>
            <person name="Sanka R."/>
            <person name="Torralba M."/>
            <person name="Gillis M."/>
            <person name="Haft D.H."/>
            <person name="Methe B."/>
            <person name="Sutton G."/>
            <person name="Nelson K.E."/>
        </authorList>
    </citation>
    <scope>NUCLEOTIDE SEQUENCE [LARGE SCALE GENOMIC DNA]</scope>
    <source>
        <strain evidence="3 4">DNF00424</strain>
    </source>
</reference>
<evidence type="ECO:0000256" key="1">
    <source>
        <dbReference type="ARBA" id="ARBA00005698"/>
    </source>
</evidence>
<dbReference type="GO" id="GO:0008137">
    <property type="term" value="F:NADH dehydrogenase (ubiquinone) activity"/>
    <property type="evidence" value="ECO:0007669"/>
    <property type="project" value="UniProtKB-UniRule"/>
</dbReference>
<dbReference type="InterPro" id="IPR001457">
    <property type="entry name" value="NADH_UbQ/plastoQ_OxRdtase_su6"/>
</dbReference>
<dbReference type="InterPro" id="IPR042106">
    <property type="entry name" value="Nuo/plastoQ_OxRdtase_6_NuoJ"/>
</dbReference>
<organism evidence="3 4">
    <name type="scientific">Prevotella histicola JCM 15637 = DNF00424</name>
    <dbReference type="NCBI Taxonomy" id="1236504"/>
    <lineage>
        <taxon>Bacteria</taxon>
        <taxon>Pseudomonadati</taxon>
        <taxon>Bacteroidota</taxon>
        <taxon>Bacteroidia</taxon>
        <taxon>Bacteroidales</taxon>
        <taxon>Prevotellaceae</taxon>
        <taxon>Prevotella</taxon>
    </lineage>
</organism>
<feature type="transmembrane region" description="Helical" evidence="2">
    <location>
        <begin position="148"/>
        <end position="170"/>
    </location>
</feature>
<dbReference type="AlphaFoldDB" id="A0AAW3FI20"/>
<dbReference type="Proteomes" id="UP000029533">
    <property type="component" value="Unassembled WGS sequence"/>
</dbReference>
<keyword evidence="2" id="KW-1133">Transmembrane helix</keyword>
<dbReference type="EC" id="7.1.1.-" evidence="2"/>
<name>A0AAW3FI20_9BACT</name>
<dbReference type="PANTHER" id="PTHR33269">
    <property type="entry name" value="NADH-UBIQUINONE OXIDOREDUCTASE CHAIN 6"/>
    <property type="match status" value="1"/>
</dbReference>
<accession>A0AAW3FI20</accession>
<sequence length="180" mass="19720">MARLIMFAILAVVILASAIFCVSTKRIMRAATALLFVLFGVAGLYFLLDYTFLGATQISIYAGGITMMYIFAIQLVSKRTLQGLSERWLGKRTFLAAAIALVGFATVVVVLLKNELINNTIINGDTLSKEVTMDTIGQNLMSADKYGYVLPFEFISVFLLACIIGGLVILNNNKKEEESK</sequence>
<keyword evidence="2" id="KW-1003">Cell membrane</keyword>
<protein>
    <recommendedName>
        <fullName evidence="2">NADH-quinone oxidoreductase subunit J</fullName>
        <ecNumber evidence="2">7.1.1.-</ecNumber>
    </recommendedName>
</protein>
<comment type="catalytic activity">
    <reaction evidence="2">
        <text>a quinone + NADH + 5 H(+)(in) = a quinol + NAD(+) + 4 H(+)(out)</text>
        <dbReference type="Rhea" id="RHEA:57888"/>
        <dbReference type="ChEBI" id="CHEBI:15378"/>
        <dbReference type="ChEBI" id="CHEBI:24646"/>
        <dbReference type="ChEBI" id="CHEBI:57540"/>
        <dbReference type="ChEBI" id="CHEBI:57945"/>
        <dbReference type="ChEBI" id="CHEBI:132124"/>
    </reaction>
</comment>
<feature type="transmembrane region" description="Helical" evidence="2">
    <location>
        <begin position="54"/>
        <end position="73"/>
    </location>
</feature>
<dbReference type="PANTHER" id="PTHR33269:SF17">
    <property type="entry name" value="NADH-UBIQUINONE OXIDOREDUCTASE CHAIN 6"/>
    <property type="match status" value="1"/>
</dbReference>
<dbReference type="RefSeq" id="WP_025791049.1">
    <property type="nucleotide sequence ID" value="NZ_JRNJ01000001.1"/>
</dbReference>
<feature type="transmembrane region" description="Helical" evidence="2">
    <location>
        <begin position="94"/>
        <end position="112"/>
    </location>
</feature>
<evidence type="ECO:0000313" key="4">
    <source>
        <dbReference type="Proteomes" id="UP000029533"/>
    </source>
</evidence>
<comment type="caution">
    <text evidence="3">The sequence shown here is derived from an EMBL/GenBank/DDBJ whole genome shotgun (WGS) entry which is preliminary data.</text>
</comment>
<dbReference type="Pfam" id="PF00499">
    <property type="entry name" value="Oxidored_q3"/>
    <property type="match status" value="1"/>
</dbReference>
<dbReference type="GO" id="GO:0005886">
    <property type="term" value="C:plasma membrane"/>
    <property type="evidence" value="ECO:0007669"/>
    <property type="project" value="UniProtKB-SubCell"/>
</dbReference>
<comment type="function">
    <text evidence="2">NDH-1 shuttles electrons from NADH, via FMN and iron-sulfur (Fe-S) centers, to quinones in the respiratory chain. Couples the redox reaction to proton translocation (for every two electrons transferred, four hydrogen ions are translocated across the cytoplasmic membrane), and thus conserves the redox energy in a proton gradient.</text>
</comment>
<dbReference type="EMBL" id="JRNJ01000001">
    <property type="protein sequence ID" value="KGF31229.1"/>
    <property type="molecule type" value="Genomic_DNA"/>
</dbReference>
<feature type="transmembrane region" description="Helical" evidence="2">
    <location>
        <begin position="30"/>
        <end position="48"/>
    </location>
</feature>
<gene>
    <name evidence="3" type="ORF">HMPREF2132_00065</name>
</gene>
<proteinExistence type="inferred from homology"/>
<dbReference type="Gene3D" id="1.20.120.1200">
    <property type="entry name" value="NADH-ubiquinone/plastoquinone oxidoreductase chain 6, subunit NuoJ"/>
    <property type="match status" value="1"/>
</dbReference>
<keyword evidence="2" id="KW-0520">NAD</keyword>
<comment type="subcellular location">
    <subcellularLocation>
        <location evidence="2">Cell membrane</location>
        <topology evidence="2">Multi-pass membrane protein</topology>
    </subcellularLocation>
</comment>
<keyword evidence="2" id="KW-0812">Transmembrane</keyword>
<comment type="similarity">
    <text evidence="1 2">Belongs to the complex I subunit 6 family.</text>
</comment>
<keyword evidence="2" id="KW-0874">Quinone</keyword>
<dbReference type="GO" id="GO:0048038">
    <property type="term" value="F:quinone binding"/>
    <property type="evidence" value="ECO:0007669"/>
    <property type="project" value="UniProtKB-UniRule"/>
</dbReference>
<evidence type="ECO:0000256" key="2">
    <source>
        <dbReference type="RuleBase" id="RU004429"/>
    </source>
</evidence>
<feature type="transmembrane region" description="Helical" evidence="2">
    <location>
        <begin position="6"/>
        <end position="23"/>
    </location>
</feature>
<keyword evidence="2" id="KW-0472">Membrane</keyword>